<proteinExistence type="predicted"/>
<dbReference type="WBParaSite" id="ACOC_0000095101-mRNA-1">
    <property type="protein sequence ID" value="ACOC_0000095101-mRNA-1"/>
    <property type="gene ID" value="ACOC_0000095101"/>
</dbReference>
<dbReference type="OrthoDB" id="5868910at2759"/>
<dbReference type="Proteomes" id="UP000267027">
    <property type="component" value="Unassembled WGS sequence"/>
</dbReference>
<name>A0A158PDQ2_ANGCS</name>
<reference evidence="3 4" key="2">
    <citation type="submission" date="2018-11" db="EMBL/GenBank/DDBJ databases">
        <authorList>
            <consortium name="Pathogen Informatics"/>
        </authorList>
    </citation>
    <scope>NUCLEOTIDE SEQUENCE [LARGE SCALE GENOMIC DNA]</scope>
    <source>
        <strain evidence="3 4">Costa Rica</strain>
    </source>
</reference>
<dbReference type="Pfam" id="PF23062">
    <property type="entry name" value="CUB_M02D8_5_3rd"/>
    <property type="match status" value="1"/>
</dbReference>
<dbReference type="Pfam" id="PF23063">
    <property type="entry name" value="CUB_M02D8_5_4th"/>
    <property type="match status" value="1"/>
</dbReference>
<dbReference type="InterPro" id="IPR059048">
    <property type="entry name" value="CUB_M02D8_5_5th"/>
</dbReference>
<evidence type="ECO:0000256" key="1">
    <source>
        <dbReference type="ARBA" id="ARBA00023157"/>
    </source>
</evidence>
<dbReference type="InterPro" id="IPR000859">
    <property type="entry name" value="CUB_dom"/>
</dbReference>
<dbReference type="InterPro" id="IPR035914">
    <property type="entry name" value="Sperma_CUB_dom_sf"/>
</dbReference>
<protein>
    <submittedName>
        <fullName evidence="5">CUB domain-containing protein</fullName>
    </submittedName>
</protein>
<dbReference type="SUPFAM" id="SSF49854">
    <property type="entry name" value="Spermadhesin, CUB domain"/>
    <property type="match status" value="2"/>
</dbReference>
<dbReference type="InterPro" id="IPR059047">
    <property type="entry name" value="CUB_M02D8_5_3rd"/>
</dbReference>
<keyword evidence="4" id="KW-1185">Reference proteome</keyword>
<dbReference type="Pfam" id="PF23059">
    <property type="entry name" value="CUB_M02D8_5_6th"/>
    <property type="match status" value="1"/>
</dbReference>
<dbReference type="InterPro" id="IPR059043">
    <property type="entry name" value="CUB_M02D8_5_4th"/>
</dbReference>
<evidence type="ECO:0000259" key="2">
    <source>
        <dbReference type="SMART" id="SM00042"/>
    </source>
</evidence>
<dbReference type="AlphaFoldDB" id="A0A158PDQ2"/>
<reference evidence="5" key="1">
    <citation type="submission" date="2016-04" db="UniProtKB">
        <authorList>
            <consortium name="WormBaseParasite"/>
        </authorList>
    </citation>
    <scope>IDENTIFICATION</scope>
</reference>
<dbReference type="InterPro" id="IPR059057">
    <property type="entry name" value="CUB_M02D8_5_6th"/>
</dbReference>
<evidence type="ECO:0000313" key="3">
    <source>
        <dbReference type="EMBL" id="VDM52537.1"/>
    </source>
</evidence>
<keyword evidence="1" id="KW-1015">Disulfide bond</keyword>
<dbReference type="EMBL" id="UYYA01000121">
    <property type="protein sequence ID" value="VDM52537.1"/>
    <property type="molecule type" value="Genomic_DNA"/>
</dbReference>
<evidence type="ECO:0000313" key="4">
    <source>
        <dbReference type="Proteomes" id="UP000267027"/>
    </source>
</evidence>
<dbReference type="Gene3D" id="2.60.120.290">
    <property type="entry name" value="Spermadhesin, CUB domain"/>
    <property type="match status" value="2"/>
</dbReference>
<evidence type="ECO:0000313" key="5">
    <source>
        <dbReference type="WBParaSite" id="ACOC_0000095101-mRNA-1"/>
    </source>
</evidence>
<feature type="domain" description="CUB" evidence="2">
    <location>
        <begin position="157"/>
        <end position="267"/>
    </location>
</feature>
<dbReference type="InterPro" id="IPR059046">
    <property type="entry name" value="CUB_M02D8_5_2nd"/>
</dbReference>
<organism evidence="5">
    <name type="scientific">Angiostrongylus costaricensis</name>
    <name type="common">Nematode worm</name>
    <dbReference type="NCBI Taxonomy" id="334426"/>
    <lineage>
        <taxon>Eukaryota</taxon>
        <taxon>Metazoa</taxon>
        <taxon>Ecdysozoa</taxon>
        <taxon>Nematoda</taxon>
        <taxon>Chromadorea</taxon>
        <taxon>Rhabditida</taxon>
        <taxon>Rhabditina</taxon>
        <taxon>Rhabditomorpha</taxon>
        <taxon>Strongyloidea</taxon>
        <taxon>Metastrongylidae</taxon>
        <taxon>Angiostrongylus</taxon>
    </lineage>
</organism>
<dbReference type="Pfam" id="PF23061">
    <property type="entry name" value="CUB_M02D8_5_2nd"/>
    <property type="match status" value="2"/>
</dbReference>
<dbReference type="Pfam" id="PF23064">
    <property type="entry name" value="CUB_M02D8_5_5th"/>
    <property type="match status" value="1"/>
</dbReference>
<gene>
    <name evidence="3" type="ORF">ACOC_LOCUS952</name>
</gene>
<dbReference type="Pfam" id="PF23068">
    <property type="entry name" value="CUB_M02D8_5_7th"/>
    <property type="match status" value="1"/>
</dbReference>
<sequence>MPFFLVSQNYPNSAFDYDPCTVTFFAKDAIRAAIYDLITINTVRFKGFDLSQQPVDISLRFEPRIHIGKNPIRVPSSEVRVLKDNMKMGRADPRESKCSPKSGKHVTDDEPLALYFTNTLQVSFAFADTPTSYRRGLYVLVDSYSRKMNSTQPCLNEGNFVLDTGEKIPIGTINFGNETYASYMKCSYLFENNRKNHQIAIGMESETEKCCDVLLIGGLAPPPGGLYNYQGFIQPVFQFASTNRVSLEFTSDGTVEGVGFSGNVYNIDCTCNSGNRYLSEEFRFLQLTSPGLLSGAPTYCPNISCYWIIKFSTEYEIVSRISTLSLRSYMEQDLLTIMDRFGRVMLRANSDVTGPKEMITTSGELSLNFTTSPTTAFPLSAIQPGFVIEITLFKKNVRRKKIILTDDNFLVEISTKSFHEGLNITYEYALSARPGNTVTVYFLTTLKDVVNLDIYDGPDTAATMIDPRILYENFTQDGEPMNVVSSQQHLLIRIRPNLYNTETNLDFRAMVTDWQQDRKCPPMLWSASTVLQTDAIRLTGTDCLSIFHVNKDYEPSIGITVELEKKSSLSHIALFKDLTTNISNLVMSGHDRQYPNFIYGMYVVMFYNSTQNNSVTYSWRRGSFATTLLMSPNESGIIMSEDYLPAFPLPSFEQQFSIELVAESHLMSGIKIEFLRAPGQGHGTFQFQQYNRLLDDIT</sequence>
<dbReference type="OMA" id="EHIDCTC"/>
<dbReference type="SMART" id="SM00042">
    <property type="entry name" value="CUB"/>
    <property type="match status" value="1"/>
</dbReference>
<dbReference type="InterPro" id="IPR059056">
    <property type="entry name" value="CUB_M02D8_5_7th"/>
</dbReference>
<accession>A0A158PDQ2</accession>